<sequence length="416" mass="46255">MECPCGEITPPELPLSSFWSSLGLPGLNGASGAEPIDLMGPPSRSSPVPRKNFRSGCRVLDDLLLMLFTLWTFSIRHLRPRLHVLTLTVPKACSQIAQRRLEWLTTWEAVFDSFTISIPADFLSGSGLPAFPSFRLPPSTQLVPYFIEMYPSTSTHNPQAGRSSVQTRHYELRILQQPVRARMCGFGDKDRRLLTPPVIVELLILESQTGMQINISEVDTSFFVLNADLWDSRGAHEQNIVMHPVFYNPDSAANYLSSSEDKPSLPEPSSRRPAASTSSHFSSTIAENPAKSTGEMAYTRNLIGALAQSGSKLKGMDEQPSIFFIFHDLSIRTEGIFCLRFTLVVLGHTDQPTDILASTFSEPFQVYSAKKFPGMLGPTALTRHFSAQRVRIPTRRRKAKDEGMESTDEDGEDDDT</sequence>
<evidence type="ECO:0000313" key="8">
    <source>
        <dbReference type="Proteomes" id="UP000235388"/>
    </source>
</evidence>
<dbReference type="Proteomes" id="UP000235388">
    <property type="component" value="Unassembled WGS sequence"/>
</dbReference>
<keyword evidence="3" id="KW-0804">Transcription</keyword>
<dbReference type="Pfam" id="PF11754">
    <property type="entry name" value="Velvet"/>
    <property type="match status" value="1"/>
</dbReference>
<dbReference type="PANTHER" id="PTHR33572">
    <property type="entry name" value="SPORE DEVELOPMENT REGULATOR VOSA"/>
    <property type="match status" value="1"/>
</dbReference>
<reference evidence="7 8" key="1">
    <citation type="submission" date="2017-11" db="EMBL/GenBank/DDBJ databases">
        <title>De novo assembly and phasing of dikaryotic genomes from two isolates of Puccinia coronata f. sp. avenae, the causal agent of oat crown rust.</title>
        <authorList>
            <person name="Miller M.E."/>
            <person name="Zhang Y."/>
            <person name="Omidvar V."/>
            <person name="Sperschneider J."/>
            <person name="Schwessinger B."/>
            <person name="Raley C."/>
            <person name="Palmer J.M."/>
            <person name="Garnica D."/>
            <person name="Upadhyaya N."/>
            <person name="Rathjen J."/>
            <person name="Taylor J.M."/>
            <person name="Park R.F."/>
            <person name="Dodds P.N."/>
            <person name="Hirsch C.D."/>
            <person name="Kianian S.F."/>
            <person name="Figueroa M."/>
        </authorList>
    </citation>
    <scope>NUCLEOTIDE SEQUENCE [LARGE SCALE GENOMIC DNA]</scope>
    <source>
        <strain evidence="7">12NC29</strain>
    </source>
</reference>
<dbReference type="STRING" id="200324.A0A2N5U0F4"/>
<name>A0A2N5U0F4_9BASI</name>
<dbReference type="EMBL" id="PGCJ01000354">
    <property type="protein sequence ID" value="PLW31226.1"/>
    <property type="molecule type" value="Genomic_DNA"/>
</dbReference>
<evidence type="ECO:0000259" key="6">
    <source>
        <dbReference type="PROSITE" id="PS51821"/>
    </source>
</evidence>
<evidence type="ECO:0000256" key="2">
    <source>
        <dbReference type="ARBA" id="ARBA00023015"/>
    </source>
</evidence>
<evidence type="ECO:0000256" key="4">
    <source>
        <dbReference type="ARBA" id="ARBA00023242"/>
    </source>
</evidence>
<dbReference type="InterPro" id="IPR021740">
    <property type="entry name" value="Velvet"/>
</dbReference>
<proteinExistence type="predicted"/>
<dbReference type="AlphaFoldDB" id="A0A2N5U0F4"/>
<keyword evidence="4" id="KW-0539">Nucleus</keyword>
<dbReference type="InterPro" id="IPR037525">
    <property type="entry name" value="Velvet_dom"/>
</dbReference>
<keyword evidence="2" id="KW-0805">Transcription regulation</keyword>
<dbReference type="PANTHER" id="PTHR33572:SF3">
    <property type="entry name" value="VELVET COMPLEX SUBUNIT B"/>
    <property type="match status" value="1"/>
</dbReference>
<feature type="region of interest" description="Disordered" evidence="5">
    <location>
        <begin position="391"/>
        <end position="416"/>
    </location>
</feature>
<feature type="region of interest" description="Disordered" evidence="5">
    <location>
        <begin position="257"/>
        <end position="290"/>
    </location>
</feature>
<gene>
    <name evidence="7" type="ORF">PCANC_23125</name>
</gene>
<dbReference type="OrthoDB" id="1746739at2759"/>
<feature type="domain" description="Velvet" evidence="6">
    <location>
        <begin position="164"/>
        <end position="395"/>
    </location>
</feature>
<evidence type="ECO:0000313" key="7">
    <source>
        <dbReference type="EMBL" id="PLW31226.1"/>
    </source>
</evidence>
<keyword evidence="8" id="KW-1185">Reference proteome</keyword>
<feature type="compositionally biased region" description="Low complexity" evidence="5">
    <location>
        <begin position="267"/>
        <end position="279"/>
    </location>
</feature>
<dbReference type="InterPro" id="IPR038491">
    <property type="entry name" value="Velvet_dom_sf"/>
</dbReference>
<evidence type="ECO:0000256" key="5">
    <source>
        <dbReference type="SAM" id="MobiDB-lite"/>
    </source>
</evidence>
<organism evidence="7 8">
    <name type="scientific">Puccinia coronata f. sp. avenae</name>
    <dbReference type="NCBI Taxonomy" id="200324"/>
    <lineage>
        <taxon>Eukaryota</taxon>
        <taxon>Fungi</taxon>
        <taxon>Dikarya</taxon>
        <taxon>Basidiomycota</taxon>
        <taxon>Pucciniomycotina</taxon>
        <taxon>Pucciniomycetes</taxon>
        <taxon>Pucciniales</taxon>
        <taxon>Pucciniaceae</taxon>
        <taxon>Puccinia</taxon>
    </lineage>
</organism>
<comment type="caution">
    <text evidence="7">The sequence shown here is derived from an EMBL/GenBank/DDBJ whole genome shotgun (WGS) entry which is preliminary data.</text>
</comment>
<accession>A0A2N5U0F4</accession>
<protein>
    <recommendedName>
        <fullName evidence="6">Velvet domain-containing protein</fullName>
    </recommendedName>
</protein>
<dbReference type="Gene3D" id="2.60.40.3960">
    <property type="entry name" value="Velvet domain"/>
    <property type="match status" value="1"/>
</dbReference>
<evidence type="ECO:0000256" key="3">
    <source>
        <dbReference type="ARBA" id="ARBA00023163"/>
    </source>
</evidence>
<dbReference type="GO" id="GO:0005634">
    <property type="term" value="C:nucleus"/>
    <property type="evidence" value="ECO:0007669"/>
    <property type="project" value="UniProtKB-SubCell"/>
</dbReference>
<feature type="compositionally biased region" description="Acidic residues" evidence="5">
    <location>
        <begin position="404"/>
        <end position="416"/>
    </location>
</feature>
<comment type="subcellular location">
    <subcellularLocation>
        <location evidence="1">Nucleus</location>
    </subcellularLocation>
</comment>
<dbReference type="PROSITE" id="PS51821">
    <property type="entry name" value="VELVET"/>
    <property type="match status" value="1"/>
</dbReference>
<evidence type="ECO:0000256" key="1">
    <source>
        <dbReference type="ARBA" id="ARBA00004123"/>
    </source>
</evidence>